<accession>A0AAV4D8V5</accession>
<comment type="caution">
    <text evidence="2">The sequence shown here is derived from an EMBL/GenBank/DDBJ whole genome shotgun (WGS) entry which is preliminary data.</text>
</comment>
<evidence type="ECO:0000313" key="3">
    <source>
        <dbReference type="Proteomes" id="UP000735302"/>
    </source>
</evidence>
<evidence type="ECO:0000256" key="1">
    <source>
        <dbReference type="SAM" id="MobiDB-lite"/>
    </source>
</evidence>
<reference evidence="2 3" key="1">
    <citation type="journal article" date="2021" name="Elife">
        <title>Chloroplast acquisition without the gene transfer in kleptoplastic sea slugs, Plakobranchus ocellatus.</title>
        <authorList>
            <person name="Maeda T."/>
            <person name="Takahashi S."/>
            <person name="Yoshida T."/>
            <person name="Shimamura S."/>
            <person name="Takaki Y."/>
            <person name="Nagai Y."/>
            <person name="Toyoda A."/>
            <person name="Suzuki Y."/>
            <person name="Arimoto A."/>
            <person name="Ishii H."/>
            <person name="Satoh N."/>
            <person name="Nishiyama T."/>
            <person name="Hasebe M."/>
            <person name="Maruyama T."/>
            <person name="Minagawa J."/>
            <person name="Obokata J."/>
            <person name="Shigenobu S."/>
        </authorList>
    </citation>
    <scope>NUCLEOTIDE SEQUENCE [LARGE SCALE GENOMIC DNA]</scope>
</reference>
<gene>
    <name evidence="2" type="ORF">PoB_006687100</name>
</gene>
<dbReference type="Proteomes" id="UP000735302">
    <property type="component" value="Unassembled WGS sequence"/>
</dbReference>
<protein>
    <submittedName>
        <fullName evidence="2">Uncharacterized protein</fullName>
    </submittedName>
</protein>
<dbReference type="AlphaFoldDB" id="A0AAV4D8V5"/>
<feature type="region of interest" description="Disordered" evidence="1">
    <location>
        <begin position="1"/>
        <end position="22"/>
    </location>
</feature>
<organism evidence="2 3">
    <name type="scientific">Plakobranchus ocellatus</name>
    <dbReference type="NCBI Taxonomy" id="259542"/>
    <lineage>
        <taxon>Eukaryota</taxon>
        <taxon>Metazoa</taxon>
        <taxon>Spiralia</taxon>
        <taxon>Lophotrochozoa</taxon>
        <taxon>Mollusca</taxon>
        <taxon>Gastropoda</taxon>
        <taxon>Heterobranchia</taxon>
        <taxon>Euthyneura</taxon>
        <taxon>Panpulmonata</taxon>
        <taxon>Sacoglossa</taxon>
        <taxon>Placobranchoidea</taxon>
        <taxon>Plakobranchidae</taxon>
        <taxon>Plakobranchus</taxon>
    </lineage>
</organism>
<dbReference type="EMBL" id="BLXT01007613">
    <property type="protein sequence ID" value="GFO40366.1"/>
    <property type="molecule type" value="Genomic_DNA"/>
</dbReference>
<name>A0AAV4D8V5_9GAST</name>
<evidence type="ECO:0000313" key="2">
    <source>
        <dbReference type="EMBL" id="GFO40366.1"/>
    </source>
</evidence>
<feature type="compositionally biased region" description="Basic residues" evidence="1">
    <location>
        <begin position="1"/>
        <end position="20"/>
    </location>
</feature>
<sequence>MSTMRKIRKKKPRMMARKRTAPTTYTSSLSVLEAATYDFINATIMDEPLSPTSSTPVSAIDNLRNASEYNRKKINMYLVFKSILIDYHLEQFSSQRGPV</sequence>
<keyword evidence="3" id="KW-1185">Reference proteome</keyword>
<proteinExistence type="predicted"/>